<keyword evidence="1" id="KW-0732">Signal</keyword>
<dbReference type="AlphaFoldDB" id="A0A1J7JG44"/>
<organism evidence="2 3">
    <name type="scientific">Coniochaeta ligniaria NRRL 30616</name>
    <dbReference type="NCBI Taxonomy" id="1408157"/>
    <lineage>
        <taxon>Eukaryota</taxon>
        <taxon>Fungi</taxon>
        <taxon>Dikarya</taxon>
        <taxon>Ascomycota</taxon>
        <taxon>Pezizomycotina</taxon>
        <taxon>Sordariomycetes</taxon>
        <taxon>Sordariomycetidae</taxon>
        <taxon>Coniochaetales</taxon>
        <taxon>Coniochaetaceae</taxon>
        <taxon>Coniochaeta</taxon>
    </lineage>
</organism>
<evidence type="ECO:0000256" key="1">
    <source>
        <dbReference type="SAM" id="SignalP"/>
    </source>
</evidence>
<feature type="signal peptide" evidence="1">
    <location>
        <begin position="1"/>
        <end position="21"/>
    </location>
</feature>
<dbReference type="Pfam" id="PF19535">
    <property type="entry name" value="DUF6060"/>
    <property type="match status" value="1"/>
</dbReference>
<dbReference type="InterPro" id="IPR045702">
    <property type="entry name" value="DUF6060"/>
</dbReference>
<evidence type="ECO:0000313" key="2">
    <source>
        <dbReference type="EMBL" id="OIW28220.1"/>
    </source>
</evidence>
<dbReference type="OrthoDB" id="5256632at2759"/>
<evidence type="ECO:0000313" key="3">
    <source>
        <dbReference type="Proteomes" id="UP000182658"/>
    </source>
</evidence>
<dbReference type="EMBL" id="KV875098">
    <property type="protein sequence ID" value="OIW28220.1"/>
    <property type="molecule type" value="Genomic_DNA"/>
</dbReference>
<name>A0A1J7JG44_9PEZI</name>
<protein>
    <recommendedName>
        <fullName evidence="4">Ubiquitin 3 binding protein But2 C-terminal domain-containing protein</fullName>
    </recommendedName>
</protein>
<gene>
    <name evidence="2" type="ORF">CONLIGDRAFT_681197</name>
</gene>
<proteinExistence type="predicted"/>
<feature type="chain" id="PRO_5012046385" description="Ubiquitin 3 binding protein But2 C-terminal domain-containing protein" evidence="1">
    <location>
        <begin position="22"/>
        <end position="309"/>
    </location>
</feature>
<sequence length="309" mass="32361">MSLVKQSLFAASLAYLSFAVAAPGMSAPRSMILGRQTTAFINIFSAPSCNDEDFLVALGINSGPIAGPENCVIHNSASEIASTQQPDGNYLVYIQPTTESLFGGSGEVIVRSPAHVDVENCGVAVDVLTSEGCFAVVLANTFFLQGCLKDDTACAPGPGRDQLLGPAVDPSCYSHGGTVTELANDQTQYDCERYHYLPWTGELRHFNHVSDQQSVSDTVSASITAGIEELFSATLGFSYTEETSTSTTTTFNVPPGGSGQITFTPVLTCVSGTTSGCGSDISDGDLKMCMHTTQADGSITGTLAFLNRA</sequence>
<reference evidence="2 3" key="1">
    <citation type="submission" date="2016-10" db="EMBL/GenBank/DDBJ databases">
        <title>Draft genome sequence of Coniochaeta ligniaria NRRL30616, a lignocellulolytic fungus for bioabatement of inhibitors in plant biomass hydrolysates.</title>
        <authorList>
            <consortium name="DOE Joint Genome Institute"/>
            <person name="Jimenez D.J."/>
            <person name="Hector R.E."/>
            <person name="Riley R."/>
            <person name="Sun H."/>
            <person name="Grigoriev I.V."/>
            <person name="Van Elsas J.D."/>
            <person name="Nichols N.N."/>
        </authorList>
    </citation>
    <scope>NUCLEOTIDE SEQUENCE [LARGE SCALE GENOMIC DNA]</scope>
    <source>
        <strain evidence="2 3">NRRL 30616</strain>
    </source>
</reference>
<accession>A0A1J7JG44</accession>
<evidence type="ECO:0008006" key="4">
    <source>
        <dbReference type="Google" id="ProtNLM"/>
    </source>
</evidence>
<dbReference type="Proteomes" id="UP000182658">
    <property type="component" value="Unassembled WGS sequence"/>
</dbReference>
<keyword evidence="3" id="KW-1185">Reference proteome</keyword>
<dbReference type="InParanoid" id="A0A1J7JG44"/>